<dbReference type="InterPro" id="IPR000064">
    <property type="entry name" value="NLP_P60_dom"/>
</dbReference>
<dbReference type="GO" id="GO:0008235">
    <property type="term" value="F:metalloexopeptidase activity"/>
    <property type="evidence" value="ECO:0007669"/>
    <property type="project" value="TreeGrafter"/>
</dbReference>
<dbReference type="Gene3D" id="3.90.1720.10">
    <property type="entry name" value="endopeptidase domain like (from Nostoc punctiforme)"/>
    <property type="match status" value="1"/>
</dbReference>
<evidence type="ECO:0000313" key="11">
    <source>
        <dbReference type="Proteomes" id="UP000293575"/>
    </source>
</evidence>
<accession>A0A481W6P3</accession>
<dbReference type="EMBL" id="MK473373">
    <property type="protein sequence ID" value="QBJ04557.1"/>
    <property type="molecule type" value="Genomic_DNA"/>
</dbReference>
<dbReference type="GeneID" id="55011784"/>
<evidence type="ECO:0000256" key="2">
    <source>
        <dbReference type="ARBA" id="ARBA00022670"/>
    </source>
</evidence>
<dbReference type="PANTHER" id="PTHR34858:SF1">
    <property type="entry name" value="CYSO-CYSTEINE PEPTIDASE"/>
    <property type="match status" value="1"/>
</dbReference>
<keyword evidence="7" id="KW-0482">Metalloprotease</keyword>
<dbReference type="InterPro" id="IPR051929">
    <property type="entry name" value="VirAsm_ModProt"/>
</dbReference>
<keyword evidence="11" id="KW-1185">Reference proteome</keyword>
<keyword evidence="2" id="KW-0645">Protease</keyword>
<dbReference type="Proteomes" id="UP000293575">
    <property type="component" value="Segment"/>
</dbReference>
<comment type="similarity">
    <text evidence="1">Belongs to the peptidase C40 family.</text>
</comment>
<dbReference type="GO" id="GO:0008270">
    <property type="term" value="F:zinc ion binding"/>
    <property type="evidence" value="ECO:0007669"/>
    <property type="project" value="TreeGrafter"/>
</dbReference>
<protein>
    <submittedName>
        <fullName evidence="10">Tail assembly protein</fullName>
    </submittedName>
</protein>
<evidence type="ECO:0000256" key="6">
    <source>
        <dbReference type="ARBA" id="ARBA00022833"/>
    </source>
</evidence>
<dbReference type="Gene3D" id="3.40.140.10">
    <property type="entry name" value="Cytidine Deaminase, domain 2"/>
    <property type="match status" value="1"/>
</dbReference>
<dbReference type="SUPFAM" id="SSF54001">
    <property type="entry name" value="Cysteine proteinases"/>
    <property type="match status" value="1"/>
</dbReference>
<evidence type="ECO:0000256" key="5">
    <source>
        <dbReference type="ARBA" id="ARBA00022807"/>
    </source>
</evidence>
<dbReference type="RefSeq" id="YP_009820348.1">
    <property type="nucleotide sequence ID" value="NC_048166.1"/>
</dbReference>
<feature type="domain" description="JAB" evidence="9">
    <location>
        <begin position="9"/>
        <end position="97"/>
    </location>
</feature>
<dbReference type="Pfam" id="PF14464">
    <property type="entry name" value="Prok-JAB"/>
    <property type="match status" value="1"/>
</dbReference>
<evidence type="ECO:0000259" key="8">
    <source>
        <dbReference type="Pfam" id="PF00877"/>
    </source>
</evidence>
<evidence type="ECO:0000313" key="10">
    <source>
        <dbReference type="EMBL" id="QBJ04557.1"/>
    </source>
</evidence>
<evidence type="ECO:0000256" key="7">
    <source>
        <dbReference type="ARBA" id="ARBA00023049"/>
    </source>
</evidence>
<evidence type="ECO:0000256" key="1">
    <source>
        <dbReference type="ARBA" id="ARBA00007074"/>
    </source>
</evidence>
<dbReference type="PANTHER" id="PTHR34858">
    <property type="entry name" value="CYSO-CYSTEINE PEPTIDASE"/>
    <property type="match status" value="1"/>
</dbReference>
<dbReference type="InterPro" id="IPR028090">
    <property type="entry name" value="JAB_dom_prok"/>
</dbReference>
<keyword evidence="4" id="KW-0378">Hydrolase</keyword>
<evidence type="ECO:0000256" key="3">
    <source>
        <dbReference type="ARBA" id="ARBA00022723"/>
    </source>
</evidence>
<dbReference type="InterPro" id="IPR038765">
    <property type="entry name" value="Papain-like_cys_pep_sf"/>
</dbReference>
<feature type="domain" description="NlpC/P60" evidence="8">
    <location>
        <begin position="107"/>
        <end position="218"/>
    </location>
</feature>
<keyword evidence="6" id="KW-0862">Zinc</keyword>
<evidence type="ECO:0000259" key="9">
    <source>
        <dbReference type="Pfam" id="PF14464"/>
    </source>
</evidence>
<dbReference type="GO" id="GO:0001897">
    <property type="term" value="P:symbiont-mediated cytolysis of host cell"/>
    <property type="evidence" value="ECO:0007669"/>
    <property type="project" value="UniProtKB-ARBA"/>
</dbReference>
<dbReference type="SUPFAM" id="SSF102712">
    <property type="entry name" value="JAB1/MPN domain"/>
    <property type="match status" value="1"/>
</dbReference>
<evidence type="ECO:0000256" key="4">
    <source>
        <dbReference type="ARBA" id="ARBA00022801"/>
    </source>
</evidence>
<dbReference type="GO" id="GO:0008234">
    <property type="term" value="F:cysteine-type peptidase activity"/>
    <property type="evidence" value="ECO:0007669"/>
    <property type="project" value="UniProtKB-KW"/>
</dbReference>
<dbReference type="KEGG" id="vg:55011784"/>
<sequence length="245" mass="27932">MLQLYTEFTEQIRAQAIAAFPNETAWVITQAGCRQVDNVADDPANYFDIAPADVIKAQAEGLLAIVHSHVNGKHYPSEMDMRYQVATNVPWGLLTTDGVGASKLCWWGGNTAEQTDDLEHRPFRHGASDCYALVRDFYRVKLGIQLPDIPREWRWWETQNLLEESIAKCGFSVVKGDPRPHDVWLASFSSRNNTLNHCGVLIDNDLTHHHPGANDPVSEMKKAAVMPIYRYLPYIRMWVRHKDMQ</sequence>
<reference evidence="10" key="1">
    <citation type="submission" date="2019-01" db="EMBL/GenBank/DDBJ databases">
        <authorList>
            <person name="Hylling O."/>
            <person name="Carstens A.B."/>
            <person name="Hansen L.H."/>
        </authorList>
    </citation>
    <scope>NUCLEOTIDE SEQUENCE [LARGE SCALE GENOMIC DNA]</scope>
</reference>
<keyword evidence="3" id="KW-0479">Metal-binding</keyword>
<name>A0A481W6P3_9CAUD</name>
<dbReference type="Pfam" id="PF00877">
    <property type="entry name" value="NLPC_P60"/>
    <property type="match status" value="1"/>
</dbReference>
<dbReference type="GO" id="GO:0006508">
    <property type="term" value="P:proteolysis"/>
    <property type="evidence" value="ECO:0007669"/>
    <property type="project" value="UniProtKB-KW"/>
</dbReference>
<proteinExistence type="inferred from homology"/>
<keyword evidence="5" id="KW-0788">Thiol protease</keyword>
<organism evidence="10 11">
    <name type="scientific">Pseudomonas phage Lana</name>
    <dbReference type="NCBI Taxonomy" id="2530172"/>
    <lineage>
        <taxon>Viruses</taxon>
        <taxon>Duplodnaviria</taxon>
        <taxon>Heunggongvirae</taxon>
        <taxon>Uroviricota</taxon>
        <taxon>Caudoviricetes</taxon>
        <taxon>Lanavirus</taxon>
        <taxon>Lanavirus lana</taxon>
    </lineage>
</organism>